<dbReference type="EMBL" id="KI671930">
    <property type="protein sequence ID" value="ETL44681.1"/>
    <property type="molecule type" value="Genomic_DNA"/>
</dbReference>
<evidence type="ECO:0000256" key="1">
    <source>
        <dbReference type="SAM" id="MobiDB-lite"/>
    </source>
</evidence>
<reference evidence="2 3" key="1">
    <citation type="submission" date="2013-11" db="EMBL/GenBank/DDBJ databases">
        <title>The Genome Sequence of Phytophthora parasitica CJ05E6.</title>
        <authorList>
            <consortium name="The Broad Institute Genomics Platform"/>
            <person name="Russ C."/>
            <person name="Tyler B."/>
            <person name="Panabieres F."/>
            <person name="Shan W."/>
            <person name="Tripathy S."/>
            <person name="Grunwald N."/>
            <person name="Machado M."/>
            <person name="Johnson C.S."/>
            <person name="Arredondo F."/>
            <person name="Hong C."/>
            <person name="Coffey M."/>
            <person name="Young S.K."/>
            <person name="Zeng Q."/>
            <person name="Gargeya S."/>
            <person name="Fitzgerald M."/>
            <person name="Abouelleil A."/>
            <person name="Alvarado L."/>
            <person name="Chapman S.B."/>
            <person name="Gainer-Dewar J."/>
            <person name="Goldberg J."/>
            <person name="Griggs A."/>
            <person name="Gujja S."/>
            <person name="Hansen M."/>
            <person name="Howarth C."/>
            <person name="Imamovic A."/>
            <person name="Ireland A."/>
            <person name="Larimer J."/>
            <person name="McCowan C."/>
            <person name="Murphy C."/>
            <person name="Pearson M."/>
            <person name="Poon T.W."/>
            <person name="Priest M."/>
            <person name="Roberts A."/>
            <person name="Saif S."/>
            <person name="Shea T."/>
            <person name="Sykes S."/>
            <person name="Wortman J."/>
            <person name="Nusbaum C."/>
            <person name="Birren B."/>
        </authorList>
    </citation>
    <scope>NUCLEOTIDE SEQUENCE [LARGE SCALE GENOMIC DNA]</scope>
    <source>
        <strain evidence="2 3">CJ05E6</strain>
    </source>
</reference>
<dbReference type="AlphaFoldDB" id="W2JE39"/>
<gene>
    <name evidence="2" type="ORF">L916_05059</name>
</gene>
<accession>W2JE39</accession>
<name>W2JE39_PHYNI</name>
<protein>
    <submittedName>
        <fullName evidence="2">Uncharacterized protein</fullName>
    </submittedName>
</protein>
<evidence type="ECO:0000313" key="2">
    <source>
        <dbReference type="EMBL" id="ETL44681.1"/>
    </source>
</evidence>
<feature type="region of interest" description="Disordered" evidence="1">
    <location>
        <begin position="22"/>
        <end position="42"/>
    </location>
</feature>
<evidence type="ECO:0000313" key="3">
    <source>
        <dbReference type="Proteomes" id="UP000053864"/>
    </source>
</evidence>
<sequence length="42" mass="4582">MSSKSPRQLQARTAACNVESSFPFNEPLHRDGHPDCTPSQGP</sequence>
<proteinExistence type="predicted"/>
<dbReference type="Proteomes" id="UP000053864">
    <property type="component" value="Unassembled WGS sequence"/>
</dbReference>
<organism evidence="2 3">
    <name type="scientific">Phytophthora nicotianae</name>
    <name type="common">Potato buckeye rot agent</name>
    <name type="synonym">Phytophthora parasitica</name>
    <dbReference type="NCBI Taxonomy" id="4792"/>
    <lineage>
        <taxon>Eukaryota</taxon>
        <taxon>Sar</taxon>
        <taxon>Stramenopiles</taxon>
        <taxon>Oomycota</taxon>
        <taxon>Peronosporomycetes</taxon>
        <taxon>Peronosporales</taxon>
        <taxon>Peronosporaceae</taxon>
        <taxon>Phytophthora</taxon>
    </lineage>
</organism>